<gene>
    <name evidence="2" type="ORF">HHL11_10375</name>
</gene>
<dbReference type="EMBL" id="JABBFX010000001">
    <property type="protein sequence ID" value="NML44156.1"/>
    <property type="molecule type" value="Genomic_DNA"/>
</dbReference>
<dbReference type="Gene3D" id="2.120.10.30">
    <property type="entry name" value="TolB, C-terminal domain"/>
    <property type="match status" value="1"/>
</dbReference>
<dbReference type="PANTHER" id="PTHR47572:SF5">
    <property type="entry name" value="BLR2277 PROTEIN"/>
    <property type="match status" value="1"/>
</dbReference>
<reference evidence="2 3" key="1">
    <citation type="submission" date="2020-04" db="EMBL/GenBank/DDBJ databases">
        <title>Ramlibacter sp. G-1-2-2 isolated from soil.</title>
        <authorList>
            <person name="Dahal R.H."/>
        </authorList>
    </citation>
    <scope>NUCLEOTIDE SEQUENCE [LARGE SCALE GENOMIC DNA]</scope>
    <source>
        <strain evidence="2 3">G-1-2-2</strain>
    </source>
</reference>
<dbReference type="RefSeq" id="WP_169418311.1">
    <property type="nucleotide sequence ID" value="NZ_JABBFX010000001.1"/>
</dbReference>
<evidence type="ECO:0000313" key="2">
    <source>
        <dbReference type="EMBL" id="NML44156.1"/>
    </source>
</evidence>
<protein>
    <submittedName>
        <fullName evidence="2">SMP-30/gluconolactonase/LRE family protein</fullName>
    </submittedName>
</protein>
<dbReference type="Pfam" id="PF08450">
    <property type="entry name" value="SGL"/>
    <property type="match status" value="1"/>
</dbReference>
<dbReference type="InterPro" id="IPR011042">
    <property type="entry name" value="6-blade_b-propeller_TolB-like"/>
</dbReference>
<dbReference type="SUPFAM" id="SSF63829">
    <property type="entry name" value="Calcium-dependent phosphotriesterase"/>
    <property type="match status" value="1"/>
</dbReference>
<accession>A0A848GZM9</accession>
<dbReference type="AlphaFoldDB" id="A0A848GZM9"/>
<dbReference type="InterPro" id="IPR051262">
    <property type="entry name" value="SMP-30/CGR1_Lactonase"/>
</dbReference>
<dbReference type="InterPro" id="IPR013658">
    <property type="entry name" value="SGL"/>
</dbReference>
<dbReference type="Proteomes" id="UP000541185">
    <property type="component" value="Unassembled WGS sequence"/>
</dbReference>
<organism evidence="2 3">
    <name type="scientific">Ramlibacter agri</name>
    <dbReference type="NCBI Taxonomy" id="2728837"/>
    <lineage>
        <taxon>Bacteria</taxon>
        <taxon>Pseudomonadati</taxon>
        <taxon>Pseudomonadota</taxon>
        <taxon>Betaproteobacteria</taxon>
        <taxon>Burkholderiales</taxon>
        <taxon>Comamonadaceae</taxon>
        <taxon>Ramlibacter</taxon>
    </lineage>
</organism>
<keyword evidence="3" id="KW-1185">Reference proteome</keyword>
<comment type="caution">
    <text evidence="2">The sequence shown here is derived from an EMBL/GenBank/DDBJ whole genome shotgun (WGS) entry which is preliminary data.</text>
</comment>
<sequence>MLNLAENVLKQSAVPWTSVPPELRPQQQVEWSRINRRGSAATTFLEGPVLAPDGTLYCVDIPNGRILRVDPTGHWEVACAYDGWPNGMAMAPDGRMLVADARRGLVRLDLRTGGVEMLLTHAVTQGFLGINDLQLTADGAVWFTDQGQTGLHDPAGRVYRWQGGELRCILDRLPSPNGLRVSADGGELFVAVTRDNAVWRAPLTASGQPTRLGRFASFYGPVGPDGIHIDAAGRLWVCLPGADAVWVLNRKAEAIARYHFPDGAFPSNIAMDAAGQRIVVTCSGAEALFTLPALA</sequence>
<feature type="domain" description="SMP-30/Gluconolactonase/LRE-like region" evidence="1">
    <location>
        <begin position="46"/>
        <end position="281"/>
    </location>
</feature>
<dbReference type="PANTHER" id="PTHR47572">
    <property type="entry name" value="LIPOPROTEIN-RELATED"/>
    <property type="match status" value="1"/>
</dbReference>
<evidence type="ECO:0000259" key="1">
    <source>
        <dbReference type="Pfam" id="PF08450"/>
    </source>
</evidence>
<name>A0A848GZM9_9BURK</name>
<evidence type="ECO:0000313" key="3">
    <source>
        <dbReference type="Proteomes" id="UP000541185"/>
    </source>
</evidence>
<proteinExistence type="predicted"/>